<proteinExistence type="inferred from homology"/>
<evidence type="ECO:0000256" key="3">
    <source>
        <dbReference type="ARBA" id="ARBA00022723"/>
    </source>
</evidence>
<gene>
    <name evidence="10" type="primary">hypB</name>
    <name evidence="10" type="ORF">CARN5_2698</name>
</gene>
<reference evidence="10" key="1">
    <citation type="submission" date="2009-10" db="EMBL/GenBank/DDBJ databases">
        <title>Diversity of trophic interactions inside an arsenic-rich microbial ecosystem.</title>
        <authorList>
            <person name="Bertin P.N."/>
            <person name="Heinrich-Salmeron A."/>
            <person name="Pelletier E."/>
            <person name="Goulhen-Chollet F."/>
            <person name="Arsene-Ploetze F."/>
            <person name="Gallien S."/>
            <person name="Calteau A."/>
            <person name="Vallenet D."/>
            <person name="Casiot C."/>
            <person name="Chane-Woon-Ming B."/>
            <person name="Giloteaux L."/>
            <person name="Barakat M."/>
            <person name="Bonnefoy V."/>
            <person name="Bruneel O."/>
            <person name="Chandler M."/>
            <person name="Cleiss J."/>
            <person name="Duran R."/>
            <person name="Elbaz-Poulichet F."/>
            <person name="Fonknechten N."/>
            <person name="Lauga B."/>
            <person name="Mornico D."/>
            <person name="Ortet P."/>
            <person name="Schaeffer C."/>
            <person name="Siguier P."/>
            <person name="Alexander Thil Smith A."/>
            <person name="Van Dorsselaer A."/>
            <person name="Weissenbach J."/>
            <person name="Medigue C."/>
            <person name="Le Paslier D."/>
        </authorList>
    </citation>
    <scope>NUCLEOTIDE SEQUENCE</scope>
</reference>
<dbReference type="InterPro" id="IPR004392">
    <property type="entry name" value="Hyd_mat_HypB"/>
</dbReference>
<evidence type="ECO:0000256" key="6">
    <source>
        <dbReference type="ARBA" id="ARBA00022833"/>
    </source>
</evidence>
<sequence>MCKTCGCSNGAQTRITHLSLAGGTAPDTLESSRDEPGHTHEHRHGDEAVHDHDAHPHAHGGAASHPHVHPHAQAEGDAHLVSLEARILDKNDRLAERNRGWLAGRGVFALNLMSSPGAGKTTLLEKTLVELADEFPLAVVEGDQETTHDAERIRQAGCNVVQINTGQGCHLEADMVAQGLQEIDPAAGSVVFIENVGNLVCPALFDLGEAARVVILAVTEGEDKPAKYPHMFHGADLILINKIDLLPYLSFDLERCLGYLHEVAHHAEVLQISAATGAGLEPWFAWLRAHRNKALSETGKLLSGS</sequence>
<feature type="region of interest" description="Disordered" evidence="8">
    <location>
        <begin position="18"/>
        <end position="71"/>
    </location>
</feature>
<protein>
    <submittedName>
        <fullName evidence="10">GTP hydrolase involved in nickel liganding into hydrogenases</fullName>
    </submittedName>
</protein>
<dbReference type="EMBL" id="CABP01000033">
    <property type="protein sequence ID" value="CBI03934.1"/>
    <property type="molecule type" value="Genomic_DNA"/>
</dbReference>
<dbReference type="SUPFAM" id="SSF52540">
    <property type="entry name" value="P-loop containing nucleoside triphosphate hydrolases"/>
    <property type="match status" value="1"/>
</dbReference>
<dbReference type="GO" id="GO:0003924">
    <property type="term" value="F:GTPase activity"/>
    <property type="evidence" value="ECO:0007669"/>
    <property type="project" value="InterPro"/>
</dbReference>
<evidence type="ECO:0000256" key="5">
    <source>
        <dbReference type="ARBA" id="ARBA00022801"/>
    </source>
</evidence>
<feature type="compositionally biased region" description="Basic and acidic residues" evidence="8">
    <location>
        <begin position="30"/>
        <end position="56"/>
    </location>
</feature>
<evidence type="ECO:0000313" key="10">
    <source>
        <dbReference type="EMBL" id="CBI03934.1"/>
    </source>
</evidence>
<dbReference type="GO" id="GO:0051604">
    <property type="term" value="P:protein maturation"/>
    <property type="evidence" value="ECO:0007669"/>
    <property type="project" value="InterPro"/>
</dbReference>
<accession>E6Q9Q8</accession>
<evidence type="ECO:0000256" key="4">
    <source>
        <dbReference type="ARBA" id="ARBA00022741"/>
    </source>
</evidence>
<keyword evidence="3" id="KW-0479">Metal-binding</keyword>
<dbReference type="PANTHER" id="PTHR30134">
    <property type="entry name" value="HYDROGENASE PROTEIN ASSEMBLY PROTEIN, NICKEL CHAPERONE"/>
    <property type="match status" value="1"/>
</dbReference>
<dbReference type="GO" id="GO:0008270">
    <property type="term" value="F:zinc ion binding"/>
    <property type="evidence" value="ECO:0007669"/>
    <property type="project" value="TreeGrafter"/>
</dbReference>
<keyword evidence="6" id="KW-0862">Zinc</keyword>
<keyword evidence="5 10" id="KW-0378">Hydrolase</keyword>
<dbReference type="InterPro" id="IPR027417">
    <property type="entry name" value="P-loop_NTPase"/>
</dbReference>
<dbReference type="GO" id="GO:0016151">
    <property type="term" value="F:nickel cation binding"/>
    <property type="evidence" value="ECO:0007669"/>
    <property type="project" value="InterPro"/>
</dbReference>
<keyword evidence="4" id="KW-0547">Nucleotide-binding</keyword>
<feature type="domain" description="CobW/HypB/UreG nucleotide-binding" evidence="9">
    <location>
        <begin position="111"/>
        <end position="270"/>
    </location>
</feature>
<evidence type="ECO:0000259" key="9">
    <source>
        <dbReference type="Pfam" id="PF02492"/>
    </source>
</evidence>
<dbReference type="InterPro" id="IPR003495">
    <property type="entry name" value="CobW/HypB/UreG_nucleotide-bd"/>
</dbReference>
<organism evidence="10">
    <name type="scientific">mine drainage metagenome</name>
    <dbReference type="NCBI Taxonomy" id="410659"/>
    <lineage>
        <taxon>unclassified sequences</taxon>
        <taxon>metagenomes</taxon>
        <taxon>ecological metagenomes</taxon>
    </lineage>
</organism>
<dbReference type="GO" id="GO:0005525">
    <property type="term" value="F:GTP binding"/>
    <property type="evidence" value="ECO:0007669"/>
    <property type="project" value="UniProtKB-KW"/>
</dbReference>
<dbReference type="PANTHER" id="PTHR30134:SF2">
    <property type="entry name" value="HYDROGENASE MATURATION FACTOR HYPB"/>
    <property type="match status" value="1"/>
</dbReference>
<comment type="caution">
    <text evidence="10">The sequence shown here is derived from an EMBL/GenBank/DDBJ whole genome shotgun (WGS) entry which is preliminary data.</text>
</comment>
<evidence type="ECO:0000256" key="2">
    <source>
        <dbReference type="ARBA" id="ARBA00022596"/>
    </source>
</evidence>
<dbReference type="CDD" id="cd05390">
    <property type="entry name" value="HypB"/>
    <property type="match status" value="1"/>
</dbReference>
<dbReference type="Pfam" id="PF02492">
    <property type="entry name" value="cobW"/>
    <property type="match status" value="1"/>
</dbReference>
<evidence type="ECO:0000256" key="8">
    <source>
        <dbReference type="SAM" id="MobiDB-lite"/>
    </source>
</evidence>
<dbReference type="NCBIfam" id="TIGR00073">
    <property type="entry name" value="hypB"/>
    <property type="match status" value="1"/>
</dbReference>
<evidence type="ECO:0000256" key="1">
    <source>
        <dbReference type="ARBA" id="ARBA00006211"/>
    </source>
</evidence>
<name>E6Q9Q8_9ZZZZ</name>
<keyword evidence="7" id="KW-0342">GTP-binding</keyword>
<dbReference type="AlphaFoldDB" id="E6Q9Q8"/>
<keyword evidence="2" id="KW-0533">Nickel</keyword>
<evidence type="ECO:0000256" key="7">
    <source>
        <dbReference type="ARBA" id="ARBA00023134"/>
    </source>
</evidence>
<comment type="similarity">
    <text evidence="1">Belongs to the SIMIBI class G3E GTPase family. HypB/HupM subfamily.</text>
</comment>
<dbReference type="Gene3D" id="3.40.50.300">
    <property type="entry name" value="P-loop containing nucleotide triphosphate hydrolases"/>
    <property type="match status" value="1"/>
</dbReference>